<evidence type="ECO:0000313" key="2">
    <source>
        <dbReference type="EMBL" id="KIH52806.1"/>
    </source>
</evidence>
<proteinExistence type="predicted"/>
<gene>
    <name evidence="2" type="ORF">ANCDUO_17084</name>
</gene>
<name>A0A0C2G6X1_9BILA</name>
<accession>A0A0C2G6X1</accession>
<sequence length="82" mass="8798">MHSRKKVALDFVGDDDVKLRNDSLRTNEANGINRGSVVAASTQTMARDSRGQPGSIRLDAGNAVRSGLSDVSTTGLTWDSHR</sequence>
<keyword evidence="3" id="KW-1185">Reference proteome</keyword>
<evidence type="ECO:0000256" key="1">
    <source>
        <dbReference type="SAM" id="MobiDB-lite"/>
    </source>
</evidence>
<feature type="region of interest" description="Disordered" evidence="1">
    <location>
        <begin position="40"/>
        <end position="60"/>
    </location>
</feature>
<dbReference type="Proteomes" id="UP000054047">
    <property type="component" value="Unassembled WGS sequence"/>
</dbReference>
<reference evidence="2 3" key="1">
    <citation type="submission" date="2013-12" db="EMBL/GenBank/DDBJ databases">
        <title>Draft genome of the parsitic nematode Ancylostoma duodenale.</title>
        <authorList>
            <person name="Mitreva M."/>
        </authorList>
    </citation>
    <scope>NUCLEOTIDE SEQUENCE [LARGE SCALE GENOMIC DNA]</scope>
    <source>
        <strain evidence="2 3">Zhejiang</strain>
    </source>
</reference>
<protein>
    <submittedName>
        <fullName evidence="2">Uncharacterized protein</fullName>
    </submittedName>
</protein>
<dbReference type="AlphaFoldDB" id="A0A0C2G6X1"/>
<evidence type="ECO:0000313" key="3">
    <source>
        <dbReference type="Proteomes" id="UP000054047"/>
    </source>
</evidence>
<organism evidence="2 3">
    <name type="scientific">Ancylostoma duodenale</name>
    <dbReference type="NCBI Taxonomy" id="51022"/>
    <lineage>
        <taxon>Eukaryota</taxon>
        <taxon>Metazoa</taxon>
        <taxon>Ecdysozoa</taxon>
        <taxon>Nematoda</taxon>
        <taxon>Chromadorea</taxon>
        <taxon>Rhabditida</taxon>
        <taxon>Rhabditina</taxon>
        <taxon>Rhabditomorpha</taxon>
        <taxon>Strongyloidea</taxon>
        <taxon>Ancylostomatidae</taxon>
        <taxon>Ancylostomatinae</taxon>
        <taxon>Ancylostoma</taxon>
    </lineage>
</organism>
<dbReference type="EMBL" id="KN742760">
    <property type="protein sequence ID" value="KIH52806.1"/>
    <property type="molecule type" value="Genomic_DNA"/>
</dbReference>